<gene>
    <name evidence="1" type="ORF">CVAR292_00021</name>
</gene>
<dbReference type="RefSeq" id="WP_014010625.1">
    <property type="nucleotide sequence ID" value="NZ_JBAQDA010000316.1"/>
</dbReference>
<organism evidence="1 2">
    <name type="scientific">Corynebacterium variabile</name>
    <dbReference type="NCBI Taxonomy" id="1727"/>
    <lineage>
        <taxon>Bacteria</taxon>
        <taxon>Bacillati</taxon>
        <taxon>Actinomycetota</taxon>
        <taxon>Actinomycetes</taxon>
        <taxon>Mycobacteriales</taxon>
        <taxon>Corynebacteriaceae</taxon>
        <taxon>Corynebacterium</taxon>
    </lineage>
</organism>
<reference evidence="2" key="1">
    <citation type="submission" date="2015-11" db="EMBL/GenBank/DDBJ databases">
        <authorList>
            <person name="Dugat-Bony E."/>
        </authorList>
    </citation>
    <scope>NUCLEOTIDE SEQUENCE [LARGE SCALE GENOMIC DNA]</scope>
    <source>
        <strain evidence="2">Mu292</strain>
    </source>
</reference>
<evidence type="ECO:0000313" key="1">
    <source>
        <dbReference type="EMBL" id="CUU64718.1"/>
    </source>
</evidence>
<keyword evidence="2" id="KW-1185">Reference proteome</keyword>
<accession>A0A0X2NIX3</accession>
<dbReference type="EMBL" id="FAUH01000001">
    <property type="protein sequence ID" value="CUU64718.1"/>
    <property type="molecule type" value="Genomic_DNA"/>
</dbReference>
<evidence type="ECO:0000313" key="2">
    <source>
        <dbReference type="Proteomes" id="UP000182498"/>
    </source>
</evidence>
<dbReference type="AlphaFoldDB" id="A0A0X2NIX3"/>
<name>A0A0X2NIX3_9CORY</name>
<sequence length="153" mass="16604">MLNPSPSILTGIMDALQFGDADRRYLRLLFGVSSLPAAAVSSGDNRRARGVLEAIVGHFPEATMQHILDRDLNLTLPDEESSSILFPGVDDPPSQVSLVEYLSFPENCAVSRRVYVDRREKAAEVIGLVHMKLATGAASAALRATVQMLLEEP</sequence>
<protein>
    <submittedName>
        <fullName evidence="1">Uncharacterized protein</fullName>
    </submittedName>
</protein>
<dbReference type="Proteomes" id="UP000182498">
    <property type="component" value="Unassembled WGS sequence"/>
</dbReference>
<proteinExistence type="predicted"/>